<dbReference type="AlphaFoldDB" id="A0A3A9YYJ9"/>
<protein>
    <recommendedName>
        <fullName evidence="5">DUF11 domain-containing protein</fullName>
    </recommendedName>
</protein>
<accession>A0A3A9YYJ9</accession>
<keyword evidence="2" id="KW-0472">Membrane</keyword>
<evidence type="ECO:0008006" key="5">
    <source>
        <dbReference type="Google" id="ProtNLM"/>
    </source>
</evidence>
<proteinExistence type="predicted"/>
<feature type="region of interest" description="Disordered" evidence="1">
    <location>
        <begin position="52"/>
        <end position="162"/>
    </location>
</feature>
<gene>
    <name evidence="3" type="ORF">D7223_24835</name>
</gene>
<keyword evidence="4" id="KW-1185">Reference proteome</keyword>
<feature type="compositionally biased region" description="Low complexity" evidence="1">
    <location>
        <begin position="105"/>
        <end position="130"/>
    </location>
</feature>
<feature type="compositionally biased region" description="Low complexity" evidence="1">
    <location>
        <begin position="54"/>
        <end position="67"/>
    </location>
</feature>
<evidence type="ECO:0000256" key="1">
    <source>
        <dbReference type="SAM" id="MobiDB-lite"/>
    </source>
</evidence>
<dbReference type="RefSeq" id="WP_120730867.1">
    <property type="nucleotide sequence ID" value="NZ_RBAK01000012.1"/>
</dbReference>
<organism evidence="3 4">
    <name type="scientific">Micromonospora endolithica</name>
    <dbReference type="NCBI Taxonomy" id="230091"/>
    <lineage>
        <taxon>Bacteria</taxon>
        <taxon>Bacillati</taxon>
        <taxon>Actinomycetota</taxon>
        <taxon>Actinomycetes</taxon>
        <taxon>Micromonosporales</taxon>
        <taxon>Micromonosporaceae</taxon>
        <taxon>Micromonospora</taxon>
    </lineage>
</organism>
<evidence type="ECO:0000256" key="2">
    <source>
        <dbReference type="SAM" id="Phobius"/>
    </source>
</evidence>
<keyword evidence="2" id="KW-1133">Transmembrane helix</keyword>
<evidence type="ECO:0000313" key="3">
    <source>
        <dbReference type="EMBL" id="RKN40985.1"/>
    </source>
</evidence>
<comment type="caution">
    <text evidence="3">The sequence shown here is derived from an EMBL/GenBank/DDBJ whole genome shotgun (WGS) entry which is preliminary data.</text>
</comment>
<dbReference type="PRINTS" id="PR01217">
    <property type="entry name" value="PRICHEXTENSN"/>
</dbReference>
<dbReference type="EMBL" id="RBAK01000012">
    <property type="protein sequence ID" value="RKN40985.1"/>
    <property type="molecule type" value="Genomic_DNA"/>
</dbReference>
<feature type="compositionally biased region" description="Pro residues" evidence="1">
    <location>
        <begin position="71"/>
        <end position="104"/>
    </location>
</feature>
<name>A0A3A9YYJ9_9ACTN</name>
<sequence length="488" mass="48105">MARVDHRTGRRARPPRTAPLLVFSLAIGLAVAAVPGLAAAAPTLDRVVATTADPVEPGGEPGTEPTGDPGGAPPTTPPIEPEPLPTSPPPTEPETSPPPPPTTDPAPTTTAAPPAPVTTAPTTAAPTTAAPAPPPPAPPVSPGPPVPPAAPVPGAPPASPLGVQVTTGDLTLTPAYWNAPSTVADLRVTIANTGRIAQEIRLGYTLPAGVTDAGTPGCAATGGGGYRCGAWTSEPGARFSTTVRVRIDGQAWRQMPLSGSVQVTANAPGGGDTVSDNEGFALLFPPGPPIPGIRLKAGEVAFDISGTTGGLDVELGNTGTVDAAGGIEVILPSGVTVAAPPAGCVVVDPTRTRCDLGTVAAGRTAVVRLPVAATPEAQRDAPLAGAVVGKLDPRSGPTRQVQMTFRITAVAALATPAAYEPAPTGSQGVLAAGARSGAGGGMSSVQRTAVVLIVVSTLLVVLALALATTSLRRRMTGGTTSGPAIGDR</sequence>
<dbReference type="Proteomes" id="UP000281726">
    <property type="component" value="Unassembled WGS sequence"/>
</dbReference>
<keyword evidence="2" id="KW-0812">Transmembrane</keyword>
<feature type="compositionally biased region" description="Pro residues" evidence="1">
    <location>
        <begin position="131"/>
        <end position="159"/>
    </location>
</feature>
<reference evidence="3 4" key="1">
    <citation type="journal article" date="2004" name="Syst. Appl. Microbiol.">
        <title>Cryptoendolithic actinomycetes from antarctic sandstone rock samples: Micromonospora endolithica sp. nov. and two isolates related to Micromonospora coerulea Jensen 1932.</title>
        <authorList>
            <person name="Hirsch P."/>
            <person name="Mevs U."/>
            <person name="Kroppenstedt R.M."/>
            <person name="Schumann P."/>
            <person name="Stackebrandt E."/>
        </authorList>
    </citation>
    <scope>NUCLEOTIDE SEQUENCE [LARGE SCALE GENOMIC DNA]</scope>
    <source>
        <strain evidence="3 4">JCM 12677</strain>
    </source>
</reference>
<feature type="transmembrane region" description="Helical" evidence="2">
    <location>
        <begin position="449"/>
        <end position="467"/>
    </location>
</feature>
<evidence type="ECO:0000313" key="4">
    <source>
        <dbReference type="Proteomes" id="UP000281726"/>
    </source>
</evidence>